<dbReference type="InterPro" id="IPR050231">
    <property type="entry name" value="Iron_ascorbate_oxido_reductase"/>
</dbReference>
<evidence type="ECO:0000256" key="1">
    <source>
        <dbReference type="RuleBase" id="RU003682"/>
    </source>
</evidence>
<gene>
    <name evidence="3" type="ORF">KUCA_T00002562001</name>
</gene>
<dbReference type="InterPro" id="IPR027443">
    <property type="entry name" value="IPNS-like_sf"/>
</dbReference>
<dbReference type="InterPro" id="IPR044861">
    <property type="entry name" value="IPNS-like_FE2OG_OXY"/>
</dbReference>
<dbReference type="PANTHER" id="PTHR47990">
    <property type="entry name" value="2-OXOGLUTARATE (2OG) AND FE(II)-DEPENDENT OXYGENASE SUPERFAMILY PROTEIN-RELATED"/>
    <property type="match status" value="1"/>
</dbReference>
<dbReference type="OrthoDB" id="406156at2759"/>
<dbReference type="Pfam" id="PF14226">
    <property type="entry name" value="DIOX_N"/>
    <property type="match status" value="1"/>
</dbReference>
<keyword evidence="1" id="KW-0560">Oxidoreductase</keyword>
<dbReference type="InterPro" id="IPR005123">
    <property type="entry name" value="Oxoglu/Fe-dep_dioxygenase_dom"/>
</dbReference>
<sequence>MAPVPSELSYVPASYEELSPFHEAPVLDQSTIDKYPVVHLDAIDLSQYVEGPEGLPARQKLAAQLEESISTSGFFNLINTGYDADKIERLKTIAINLLNIPQEEKMQYLAGAITSDDEDRTKSLGGERGAGFKPRGYWSFAKGVRDAIEHYNFRNLLHDDIFLSPEAISKLPAIVRPYVTEIQAYYQHLHYDVLKKISALSDIILELPEGTLYEMFEVKQNDLQNSGGGFGRFMRYHKMDPEDEAKVQKNWLRGHSDSTTFTMITSQPILSLQIRDYDTGEWKFVAHRPNSLVVNIGDALEFLTGSYFKSSIHRVVAPPEEQKDYTRLVLIYFQQPKAGTIVDPETLNSPKLNRLGLTKPAEWEKIDFFTWDDSKGRLYGQKAVNDTDGDEPLSVLLYGRLHERWHQRDKQEEVGVIRDYQV</sequence>
<dbReference type="Pfam" id="PF03171">
    <property type="entry name" value="2OG-FeII_Oxy"/>
    <property type="match status" value="1"/>
</dbReference>
<reference evidence="3" key="2">
    <citation type="submission" date="2014-02" db="EMBL/GenBank/DDBJ databases">
        <title>Complete DNA sequence of /Kuraishia capsulata/ illustrates novel genomic features among budding yeasts (/Saccharomycotina/).</title>
        <authorList>
            <person name="Morales L."/>
            <person name="Noel B."/>
            <person name="Porcel B."/>
            <person name="Marcet-Houben M."/>
            <person name="Hullo M-F."/>
            <person name="Sacerdot C."/>
            <person name="Tekaia F."/>
            <person name="Leh-Louis V."/>
            <person name="Despons L."/>
            <person name="Khanna V."/>
            <person name="Aury J-M."/>
            <person name="Barbe V."/>
            <person name="Couloux A."/>
            <person name="Labadie K."/>
            <person name="Pelletier E."/>
            <person name="Souciet J-L."/>
            <person name="Boekhout T."/>
            <person name="Gabaldon T."/>
            <person name="Wincker P."/>
            <person name="Dujon B."/>
        </authorList>
    </citation>
    <scope>NUCLEOTIDE SEQUENCE</scope>
    <source>
        <strain evidence="3">CBS 1993</strain>
    </source>
</reference>
<evidence type="ECO:0000313" key="3">
    <source>
        <dbReference type="EMBL" id="CDK26589.1"/>
    </source>
</evidence>
<dbReference type="GO" id="GO:0016491">
    <property type="term" value="F:oxidoreductase activity"/>
    <property type="evidence" value="ECO:0007669"/>
    <property type="project" value="UniProtKB-KW"/>
</dbReference>
<dbReference type="SUPFAM" id="SSF51197">
    <property type="entry name" value="Clavaminate synthase-like"/>
    <property type="match status" value="1"/>
</dbReference>
<evidence type="ECO:0000259" key="2">
    <source>
        <dbReference type="PROSITE" id="PS51471"/>
    </source>
</evidence>
<dbReference type="GO" id="GO:0046872">
    <property type="term" value="F:metal ion binding"/>
    <property type="evidence" value="ECO:0007669"/>
    <property type="project" value="UniProtKB-KW"/>
</dbReference>
<comment type="similarity">
    <text evidence="1">Belongs to the iron/ascorbate-dependent oxidoreductase family.</text>
</comment>
<name>W6MJ95_9ASCO</name>
<protein>
    <recommendedName>
        <fullName evidence="2">Fe2OG dioxygenase domain-containing protein</fullName>
    </recommendedName>
</protein>
<dbReference type="STRING" id="1382522.W6MJ95"/>
<dbReference type="InterPro" id="IPR026992">
    <property type="entry name" value="DIOX_N"/>
</dbReference>
<dbReference type="RefSeq" id="XP_022458591.1">
    <property type="nucleotide sequence ID" value="XM_022602825.1"/>
</dbReference>
<dbReference type="Proteomes" id="UP000019384">
    <property type="component" value="Unassembled WGS sequence"/>
</dbReference>
<evidence type="ECO:0000313" key="4">
    <source>
        <dbReference type="Proteomes" id="UP000019384"/>
    </source>
</evidence>
<organism evidence="3 4">
    <name type="scientific">Kuraishia capsulata CBS 1993</name>
    <dbReference type="NCBI Taxonomy" id="1382522"/>
    <lineage>
        <taxon>Eukaryota</taxon>
        <taxon>Fungi</taxon>
        <taxon>Dikarya</taxon>
        <taxon>Ascomycota</taxon>
        <taxon>Saccharomycotina</taxon>
        <taxon>Pichiomycetes</taxon>
        <taxon>Pichiales</taxon>
        <taxon>Pichiaceae</taxon>
        <taxon>Kuraishia</taxon>
    </lineage>
</organism>
<keyword evidence="4" id="KW-1185">Reference proteome</keyword>
<reference evidence="3" key="1">
    <citation type="submission" date="2013-12" db="EMBL/GenBank/DDBJ databases">
        <authorList>
            <person name="Genoscope - CEA"/>
        </authorList>
    </citation>
    <scope>NUCLEOTIDE SEQUENCE</scope>
    <source>
        <strain evidence="3">CBS 1993</strain>
    </source>
</reference>
<dbReference type="Gene3D" id="2.60.120.330">
    <property type="entry name" value="B-lactam Antibiotic, Isopenicillin N Synthase, Chain"/>
    <property type="match status" value="1"/>
</dbReference>
<keyword evidence="1" id="KW-0479">Metal-binding</keyword>
<dbReference type="GeneID" id="34519979"/>
<accession>W6MJ95</accession>
<dbReference type="EMBL" id="HG793127">
    <property type="protein sequence ID" value="CDK26589.1"/>
    <property type="molecule type" value="Genomic_DNA"/>
</dbReference>
<dbReference type="HOGENOM" id="CLU_010119_10_0_1"/>
<keyword evidence="1" id="KW-0408">Iron</keyword>
<dbReference type="AlphaFoldDB" id="W6MJ95"/>
<proteinExistence type="inferred from homology"/>
<dbReference type="PROSITE" id="PS51471">
    <property type="entry name" value="FE2OG_OXY"/>
    <property type="match status" value="1"/>
</dbReference>
<dbReference type="GO" id="GO:0044283">
    <property type="term" value="P:small molecule biosynthetic process"/>
    <property type="evidence" value="ECO:0007669"/>
    <property type="project" value="UniProtKB-ARBA"/>
</dbReference>
<feature type="domain" description="Fe2OG dioxygenase" evidence="2">
    <location>
        <begin position="219"/>
        <end position="336"/>
    </location>
</feature>